<dbReference type="CDD" id="cd01042">
    <property type="entry name" value="DMQH"/>
    <property type="match status" value="1"/>
</dbReference>
<dbReference type="Gene3D" id="1.10.3380.30">
    <property type="match status" value="1"/>
</dbReference>
<dbReference type="Proteomes" id="UP000887574">
    <property type="component" value="Unplaced"/>
</dbReference>
<dbReference type="EC" id="1.14.99.60" evidence="8"/>
<keyword evidence="7 8" id="KW-0472">Membrane</keyword>
<dbReference type="GO" id="GO:0008682">
    <property type="term" value="F:3-demethoxyubiquinol 3-hydroxylase activity"/>
    <property type="evidence" value="ECO:0007669"/>
    <property type="project" value="UniProtKB-EC"/>
</dbReference>
<feature type="binding site" evidence="8">
    <location>
        <position position="305"/>
    </location>
    <ligand>
        <name>Fe cation</name>
        <dbReference type="ChEBI" id="CHEBI:24875"/>
        <label>2</label>
    </ligand>
</feature>
<feature type="domain" description="ATP-dependent RNA helicase Ski2/MTR4 C-terminal" evidence="9">
    <location>
        <begin position="72"/>
        <end position="248"/>
    </location>
</feature>
<feature type="binding site" evidence="8">
    <location>
        <position position="308"/>
    </location>
    <ligand>
        <name>Fe cation</name>
        <dbReference type="ChEBI" id="CHEBI:24875"/>
        <label>1</label>
    </ligand>
</feature>
<dbReference type="HAMAP" id="MF_01658">
    <property type="entry name" value="COQ7"/>
    <property type="match status" value="1"/>
</dbReference>
<dbReference type="GO" id="GO:2000377">
    <property type="term" value="P:regulation of reactive oxygen species metabolic process"/>
    <property type="evidence" value="ECO:0007669"/>
    <property type="project" value="TreeGrafter"/>
</dbReference>
<organism evidence="10 11">
    <name type="scientific">Ditylenchus dipsaci</name>
    <dbReference type="NCBI Taxonomy" id="166011"/>
    <lineage>
        <taxon>Eukaryota</taxon>
        <taxon>Metazoa</taxon>
        <taxon>Ecdysozoa</taxon>
        <taxon>Nematoda</taxon>
        <taxon>Chromadorea</taxon>
        <taxon>Rhabditida</taxon>
        <taxon>Tylenchina</taxon>
        <taxon>Tylenchomorpha</taxon>
        <taxon>Sphaerularioidea</taxon>
        <taxon>Anguinidae</taxon>
        <taxon>Anguininae</taxon>
        <taxon>Ditylenchus</taxon>
    </lineage>
</organism>
<dbReference type="GO" id="GO:0046872">
    <property type="term" value="F:metal ion binding"/>
    <property type="evidence" value="ECO:0007669"/>
    <property type="project" value="UniProtKB-KW"/>
</dbReference>
<evidence type="ECO:0000256" key="1">
    <source>
        <dbReference type="ARBA" id="ARBA00004749"/>
    </source>
</evidence>
<evidence type="ECO:0000256" key="3">
    <source>
        <dbReference type="ARBA" id="ARBA00022723"/>
    </source>
</evidence>
<feature type="binding site" evidence="8">
    <location>
        <position position="274"/>
    </location>
    <ligand>
        <name>Fe cation</name>
        <dbReference type="ChEBI" id="CHEBI:24875"/>
        <label>1</label>
    </ligand>
</feature>
<comment type="pathway">
    <text evidence="1 8">Cofactor biosynthesis; ubiquinone biosynthesis.</text>
</comment>
<keyword evidence="8" id="KW-0999">Mitochondrion inner membrane</keyword>
<dbReference type="Pfam" id="PF08148">
    <property type="entry name" value="DSHCT"/>
    <property type="match status" value="1"/>
</dbReference>
<dbReference type="PANTHER" id="PTHR11237:SF4">
    <property type="entry name" value="5-DEMETHOXYUBIQUINONE HYDROXYLASE, MITOCHONDRIAL"/>
    <property type="match status" value="1"/>
</dbReference>
<keyword evidence="6 8" id="KW-0503">Monooxygenase</keyword>
<evidence type="ECO:0000256" key="6">
    <source>
        <dbReference type="ARBA" id="ARBA00023033"/>
    </source>
</evidence>
<keyword evidence="2 8" id="KW-0831">Ubiquinone biosynthesis</keyword>
<feature type="binding site" evidence="8">
    <location>
        <position position="393"/>
    </location>
    <ligand>
        <name>Fe cation</name>
        <dbReference type="ChEBI" id="CHEBI:24875"/>
        <label>1</label>
    </ligand>
</feature>
<comment type="catalytic activity">
    <reaction evidence="8">
        <text>a 5-methoxy-2-methyl-3-(all-trans-polyprenyl)benzene-1,4-diol + AH2 + O2 = a 3-demethylubiquinol + A + H2O</text>
        <dbReference type="Rhea" id="RHEA:50908"/>
        <dbReference type="Rhea" id="RHEA-COMP:10859"/>
        <dbReference type="Rhea" id="RHEA-COMP:10914"/>
        <dbReference type="ChEBI" id="CHEBI:13193"/>
        <dbReference type="ChEBI" id="CHEBI:15377"/>
        <dbReference type="ChEBI" id="CHEBI:15379"/>
        <dbReference type="ChEBI" id="CHEBI:17499"/>
        <dbReference type="ChEBI" id="CHEBI:84167"/>
        <dbReference type="ChEBI" id="CHEBI:84422"/>
        <dbReference type="EC" id="1.14.99.60"/>
    </reaction>
</comment>
<evidence type="ECO:0000256" key="5">
    <source>
        <dbReference type="ARBA" id="ARBA00023004"/>
    </source>
</evidence>
<dbReference type="PANTHER" id="PTHR11237">
    <property type="entry name" value="COENZYME Q10 BIOSYNTHESIS PROTEIN 7"/>
    <property type="match status" value="1"/>
</dbReference>
<dbReference type="GO" id="GO:0016709">
    <property type="term" value="F:oxidoreductase activity, acting on paired donors, with incorporation or reduction of molecular oxygen, NAD(P)H as one donor, and incorporation of one atom of oxygen"/>
    <property type="evidence" value="ECO:0007669"/>
    <property type="project" value="UniProtKB-UniRule"/>
</dbReference>
<dbReference type="GO" id="GO:0006744">
    <property type="term" value="P:ubiquinone biosynthetic process"/>
    <property type="evidence" value="ECO:0007669"/>
    <property type="project" value="UniProtKB-UniRule"/>
</dbReference>
<dbReference type="WBParaSite" id="jg20575.2">
    <property type="protein sequence ID" value="jg20575.2"/>
    <property type="gene ID" value="jg20575"/>
</dbReference>
<dbReference type="SUPFAM" id="SSF47240">
    <property type="entry name" value="Ferritin-like"/>
    <property type="match status" value="1"/>
</dbReference>
<accession>A0A915DKS3</accession>
<feature type="binding site" evidence="8">
    <location>
        <position position="396"/>
    </location>
    <ligand>
        <name>Fe cation</name>
        <dbReference type="ChEBI" id="CHEBI:24875"/>
        <label>2</label>
    </ligand>
</feature>
<dbReference type="GO" id="GO:0005634">
    <property type="term" value="C:nucleus"/>
    <property type="evidence" value="ECO:0007669"/>
    <property type="project" value="TreeGrafter"/>
</dbReference>
<protein>
    <recommendedName>
        <fullName evidence="8">5-demethoxyubiquinone hydroxylase, mitochondrial</fullName>
        <shortName evidence="8">DMQ hydroxylase</shortName>
        <ecNumber evidence="8">1.14.99.60</ecNumber>
    </recommendedName>
    <alternativeName>
        <fullName evidence="8">Ubiquinone biosynthesis monooxygenase COQ7</fullName>
    </alternativeName>
</protein>
<evidence type="ECO:0000256" key="4">
    <source>
        <dbReference type="ARBA" id="ARBA00023002"/>
    </source>
</evidence>
<comment type="cofactor">
    <cofactor evidence="8">
        <name>Fe cation</name>
        <dbReference type="ChEBI" id="CHEBI:24875"/>
    </cofactor>
    <text evidence="8">Binds 2 iron ions per subunit.</text>
</comment>
<keyword evidence="4 8" id="KW-0560">Oxidoreductase</keyword>
<comment type="similarity">
    <text evidence="8">Belongs to the COQ7 family.</text>
</comment>
<evidence type="ECO:0000313" key="11">
    <source>
        <dbReference type="WBParaSite" id="jg20575.2"/>
    </source>
</evidence>
<dbReference type="GO" id="GO:0010468">
    <property type="term" value="P:regulation of gene expression"/>
    <property type="evidence" value="ECO:0007669"/>
    <property type="project" value="TreeGrafter"/>
</dbReference>
<dbReference type="InterPro" id="IPR011566">
    <property type="entry name" value="Ubq_synth_Coq7"/>
</dbReference>
<keyword evidence="3 8" id="KW-0479">Metal-binding</keyword>
<dbReference type="GO" id="GO:0008340">
    <property type="term" value="P:determination of adult lifespan"/>
    <property type="evidence" value="ECO:0007669"/>
    <property type="project" value="TreeGrafter"/>
</dbReference>
<sequence length="520" mass="59149">MEIIVKLQDRYNNHKIKSRPDFREVYASYETKLALEEEYKHAKLEFKKAKSLLHEEELGCRKRVLRRLQFCDENDQITVKGRVACELSSADELLLTEMIFAGSFSDLKPEACAALLSCFVFEERGSPAKLSDELSGYLRSLQSRARNIAKVVAEAKIAIDEDKYVDSFGPQLMDVVNSWCSGAPFSEIVANTDVFEGSIIRCMRRLELVLNELVNAAKSYGDTSLEEKLGEARKLLKRDIVFSASLYFYCSPNHSLCCSPRLVESIVRVDHAGELAADQIYAGQLSVLGKNSRLTPSIQKMWDEEKEHLDVMERLCAVHKVQPTLLAPICSVAGYLLGVGTALMGEKGAMACTIAVEELIGGHYNDQIKQLVEDDPEEHKDLLKILSRLRDEELEHHDKGVDYHGREAPMYDAMKNIIQAGCRADVDKELKDSVLSSDFTVTTREERYLSWDSRVADLKKPKMQQGICGKRTRRTYVRQFNKVNRLIDALCPIKVWNCYDLLLNKKPDNAHDGWRFRFNM</sequence>
<dbReference type="Pfam" id="PF03232">
    <property type="entry name" value="COQ7"/>
    <property type="match status" value="1"/>
</dbReference>
<name>A0A915DKS3_9BILA</name>
<dbReference type="AlphaFoldDB" id="A0A915DKS3"/>
<evidence type="ECO:0000313" key="10">
    <source>
        <dbReference type="Proteomes" id="UP000887574"/>
    </source>
</evidence>
<keyword evidence="10" id="KW-1185">Reference proteome</keyword>
<evidence type="ECO:0000256" key="7">
    <source>
        <dbReference type="ARBA" id="ARBA00023136"/>
    </source>
</evidence>
<feature type="binding site" evidence="8">
    <location>
        <position position="305"/>
    </location>
    <ligand>
        <name>Fe cation</name>
        <dbReference type="ChEBI" id="CHEBI:24875"/>
        <label>1</label>
    </ligand>
</feature>
<keyword evidence="5 8" id="KW-0408">Iron</keyword>
<comment type="subcellular location">
    <subcellularLocation>
        <location evidence="8">Mitochondrion inner membrane</location>
        <topology evidence="8">Peripheral membrane protein</topology>
        <orientation evidence="8">Matrix side</orientation>
    </subcellularLocation>
</comment>
<feature type="binding site" evidence="8">
    <location>
        <position position="393"/>
    </location>
    <ligand>
        <name>Fe cation</name>
        <dbReference type="ChEBI" id="CHEBI:24875"/>
        <label>2</label>
    </ligand>
</feature>
<dbReference type="InterPro" id="IPR009078">
    <property type="entry name" value="Ferritin-like_SF"/>
</dbReference>
<evidence type="ECO:0000259" key="9">
    <source>
        <dbReference type="SMART" id="SM01142"/>
    </source>
</evidence>
<evidence type="ECO:0000256" key="2">
    <source>
        <dbReference type="ARBA" id="ARBA00022688"/>
    </source>
</evidence>
<comment type="subunit">
    <text evidence="8">Component of a multi-subunit COQ enzyme complex.</text>
</comment>
<comment type="function">
    <text evidence="8">Catalyzes the hydroxylation of 2-polyprenyl-3-methyl-6-methoxy-1,4-benzoquinol (DMQH2) during ubiquinone biosynthesis. Has also a structural role in the COQ enzyme complex, stabilizing other COQ polypeptides. Involved in lifespan determination in a ubiquinone-independent manner.</text>
</comment>
<dbReference type="GO" id="GO:0031314">
    <property type="term" value="C:extrinsic component of mitochondrial inner membrane"/>
    <property type="evidence" value="ECO:0007669"/>
    <property type="project" value="UniProtKB-UniRule"/>
</dbReference>
<dbReference type="InterPro" id="IPR012961">
    <property type="entry name" value="Ski2/MTR4_C"/>
</dbReference>
<proteinExistence type="inferred from homology"/>
<keyword evidence="8" id="KW-0496">Mitochondrion</keyword>
<evidence type="ECO:0000256" key="8">
    <source>
        <dbReference type="HAMAP-Rule" id="MF_03194"/>
    </source>
</evidence>
<reference evidence="11" key="1">
    <citation type="submission" date="2022-11" db="UniProtKB">
        <authorList>
            <consortium name="WormBaseParasite"/>
        </authorList>
    </citation>
    <scope>IDENTIFICATION</scope>
</reference>
<feature type="binding site" evidence="8">
    <location>
        <position position="357"/>
    </location>
    <ligand>
        <name>Fe cation</name>
        <dbReference type="ChEBI" id="CHEBI:24875"/>
        <label>2</label>
    </ligand>
</feature>
<dbReference type="SMART" id="SM01142">
    <property type="entry name" value="DSHCT"/>
    <property type="match status" value="1"/>
</dbReference>